<evidence type="ECO:0000256" key="2">
    <source>
        <dbReference type="SAM" id="SignalP"/>
    </source>
</evidence>
<dbReference type="Proteomes" id="UP001199424">
    <property type="component" value="Unassembled WGS sequence"/>
</dbReference>
<dbReference type="InterPro" id="IPR035328">
    <property type="entry name" value="DUF3048_C"/>
</dbReference>
<proteinExistence type="predicted"/>
<name>A0AAE3DF71_9FIRM</name>
<dbReference type="RefSeq" id="WP_308448741.1">
    <property type="nucleotide sequence ID" value="NZ_JAJEQC010000003.1"/>
</dbReference>
<dbReference type="Pfam" id="PF11258">
    <property type="entry name" value="DUF3048"/>
    <property type="match status" value="1"/>
</dbReference>
<evidence type="ECO:0000256" key="1">
    <source>
        <dbReference type="SAM" id="MobiDB-lite"/>
    </source>
</evidence>
<evidence type="ECO:0000259" key="4">
    <source>
        <dbReference type="Pfam" id="PF17479"/>
    </source>
</evidence>
<feature type="domain" description="DUF3048" evidence="4">
    <location>
        <begin position="255"/>
        <end position="367"/>
    </location>
</feature>
<reference evidence="5" key="1">
    <citation type="submission" date="2021-10" db="EMBL/GenBank/DDBJ databases">
        <title>Anaerobic single-cell dispensing facilitates the cultivation of human gut bacteria.</title>
        <authorList>
            <person name="Afrizal A."/>
        </authorList>
    </citation>
    <scope>NUCLEOTIDE SEQUENCE</scope>
    <source>
        <strain evidence="5">CLA-AA-H250</strain>
    </source>
</reference>
<keyword evidence="2" id="KW-0732">Signal</keyword>
<feature type="compositionally biased region" description="Low complexity" evidence="1">
    <location>
        <begin position="29"/>
        <end position="63"/>
    </location>
</feature>
<feature type="domain" description="DUF3048" evidence="3">
    <location>
        <begin position="72"/>
        <end position="197"/>
    </location>
</feature>
<evidence type="ECO:0000313" key="5">
    <source>
        <dbReference type="EMBL" id="MCC2136201.1"/>
    </source>
</evidence>
<sequence length="379" mass="41662">MKKRIFALCSALLLSLTVFAGCGSKPTEESAASEPEATATAAPTAEAESSAAESTAAPTEAPSAEPANVNLLTGLPTLTDGAIGKRPVAVMVNNVDAALPQYGISAADLVFELPVEYDLTRLMAVYGDYTQIPEVCSIRSCRYYYPILAVGFDAIYVNWGMNESVARPTVNSMDIDQYDGDEYGLGDCFGRDKARYESGYAWEHTGVFHGPNFPSVLEKDKVRTDLKEDKTGTAFNFVEMDKNAVPNGEDAQKVRVDFGANYSVFTYDEENHEYLKNFKDSPHMDGISKEQLKFENVIVLETEIKPYPGDEVIKYVDWEGGENAKGYYISEGKMVPITWSKAGMYDPLKFFDANGNELQLNRGKSYIAFTYAGNCKVEG</sequence>
<protein>
    <submittedName>
        <fullName evidence="5">DUF3048 domain-containing protein</fullName>
    </submittedName>
</protein>
<evidence type="ECO:0000259" key="3">
    <source>
        <dbReference type="Pfam" id="PF11258"/>
    </source>
</evidence>
<dbReference type="SUPFAM" id="SSF159774">
    <property type="entry name" value="YerB-like"/>
    <property type="match status" value="1"/>
</dbReference>
<evidence type="ECO:0000313" key="6">
    <source>
        <dbReference type="Proteomes" id="UP001199424"/>
    </source>
</evidence>
<accession>A0AAE3DF71</accession>
<dbReference type="InterPro" id="IPR021416">
    <property type="entry name" value="DUF3048_N"/>
</dbReference>
<keyword evidence="6" id="KW-1185">Reference proteome</keyword>
<dbReference type="PROSITE" id="PS51257">
    <property type="entry name" value="PROKAR_LIPOPROTEIN"/>
    <property type="match status" value="1"/>
</dbReference>
<feature type="signal peptide" evidence="2">
    <location>
        <begin position="1"/>
        <end position="20"/>
    </location>
</feature>
<comment type="caution">
    <text evidence="5">The sequence shown here is derived from an EMBL/GenBank/DDBJ whole genome shotgun (WGS) entry which is preliminary data.</text>
</comment>
<dbReference type="EMBL" id="JAJEQC010000003">
    <property type="protein sequence ID" value="MCC2136201.1"/>
    <property type="molecule type" value="Genomic_DNA"/>
</dbReference>
<feature type="chain" id="PRO_5042132287" evidence="2">
    <location>
        <begin position="21"/>
        <end position="379"/>
    </location>
</feature>
<feature type="region of interest" description="Disordered" evidence="1">
    <location>
        <begin position="25"/>
        <end position="63"/>
    </location>
</feature>
<dbReference type="Pfam" id="PF17479">
    <property type="entry name" value="DUF3048_C"/>
    <property type="match status" value="1"/>
</dbReference>
<dbReference type="InterPro" id="IPR023158">
    <property type="entry name" value="YerB-like_sf"/>
</dbReference>
<dbReference type="Gene3D" id="3.50.90.10">
    <property type="entry name" value="YerB-like"/>
    <property type="match status" value="1"/>
</dbReference>
<gene>
    <name evidence="5" type="ORF">LKD31_04115</name>
</gene>
<organism evidence="5 6">
    <name type="scientific">Hominenteromicrobium mulieris</name>
    <dbReference type="NCBI Taxonomy" id="2885357"/>
    <lineage>
        <taxon>Bacteria</taxon>
        <taxon>Bacillati</taxon>
        <taxon>Bacillota</taxon>
        <taxon>Clostridia</taxon>
        <taxon>Eubacteriales</taxon>
        <taxon>Oscillospiraceae</taxon>
        <taxon>Hominenteromicrobium</taxon>
    </lineage>
</organism>
<dbReference type="AlphaFoldDB" id="A0AAE3DF71"/>